<accession>A0A8T3BLW4</accession>
<keyword evidence="3" id="KW-1185">Reference proteome</keyword>
<evidence type="ECO:0000256" key="1">
    <source>
        <dbReference type="SAM" id="MobiDB-lite"/>
    </source>
</evidence>
<protein>
    <submittedName>
        <fullName evidence="2">Uncharacterized protein</fullName>
    </submittedName>
</protein>
<dbReference type="Proteomes" id="UP000829196">
    <property type="component" value="Unassembled WGS sequence"/>
</dbReference>
<comment type="caution">
    <text evidence="2">The sequence shown here is derived from an EMBL/GenBank/DDBJ whole genome shotgun (WGS) entry which is preliminary data.</text>
</comment>
<dbReference type="AlphaFoldDB" id="A0A8T3BLW4"/>
<reference evidence="2" key="1">
    <citation type="journal article" date="2022" name="Front. Genet.">
        <title>Chromosome-Scale Assembly of the Dendrobium nobile Genome Provides Insights Into the Molecular Mechanism of the Biosynthesis of the Medicinal Active Ingredient of Dendrobium.</title>
        <authorList>
            <person name="Xu Q."/>
            <person name="Niu S.-C."/>
            <person name="Li K.-L."/>
            <person name="Zheng P.-J."/>
            <person name="Zhang X.-J."/>
            <person name="Jia Y."/>
            <person name="Liu Y."/>
            <person name="Niu Y.-X."/>
            <person name="Yu L.-H."/>
            <person name="Chen D.-F."/>
            <person name="Zhang G.-Q."/>
        </authorList>
    </citation>
    <scope>NUCLEOTIDE SEQUENCE</scope>
    <source>
        <tissue evidence="2">Leaf</tissue>
    </source>
</reference>
<dbReference type="EMBL" id="JAGYWB010000009">
    <property type="protein sequence ID" value="KAI0512178.1"/>
    <property type="molecule type" value="Genomic_DNA"/>
</dbReference>
<evidence type="ECO:0000313" key="2">
    <source>
        <dbReference type="EMBL" id="KAI0512178.1"/>
    </source>
</evidence>
<organism evidence="2 3">
    <name type="scientific">Dendrobium nobile</name>
    <name type="common">Orchid</name>
    <dbReference type="NCBI Taxonomy" id="94219"/>
    <lineage>
        <taxon>Eukaryota</taxon>
        <taxon>Viridiplantae</taxon>
        <taxon>Streptophyta</taxon>
        <taxon>Embryophyta</taxon>
        <taxon>Tracheophyta</taxon>
        <taxon>Spermatophyta</taxon>
        <taxon>Magnoliopsida</taxon>
        <taxon>Liliopsida</taxon>
        <taxon>Asparagales</taxon>
        <taxon>Orchidaceae</taxon>
        <taxon>Epidendroideae</taxon>
        <taxon>Malaxideae</taxon>
        <taxon>Dendrobiinae</taxon>
        <taxon>Dendrobium</taxon>
    </lineage>
</organism>
<evidence type="ECO:0000313" key="3">
    <source>
        <dbReference type="Proteomes" id="UP000829196"/>
    </source>
</evidence>
<feature type="region of interest" description="Disordered" evidence="1">
    <location>
        <begin position="164"/>
        <end position="186"/>
    </location>
</feature>
<proteinExistence type="predicted"/>
<name>A0A8T3BLW4_DENNO</name>
<gene>
    <name evidence="2" type="ORF">KFK09_012816</name>
</gene>
<sequence>MPIMCGSNLDPFTVNLGPFKGLQCGSNLSFPRFGLSAGSPFSGAKMPLIPQLHVLPHNKLMFTKLSDMNCMVPNLELANEGVRGESGPLVGADSEERATGIGDFAHLEARSDGGGRFRRLASANQRGRGWGSGLWCRANHKETRDGEGDPVGRVQLPGFMRIKERRGEKGRSGARRTERRREREGENLELCEWRAPERANYWVR</sequence>